<dbReference type="Pfam" id="PF07715">
    <property type="entry name" value="Plug"/>
    <property type="match status" value="1"/>
</dbReference>
<keyword evidence="17" id="KW-1185">Reference proteome</keyword>
<feature type="domain" description="TonB-dependent receptor-like beta-barrel" evidence="14">
    <location>
        <begin position="344"/>
        <end position="842"/>
    </location>
</feature>
<keyword evidence="6 11" id="KW-0798">TonB box</keyword>
<evidence type="ECO:0000256" key="2">
    <source>
        <dbReference type="ARBA" id="ARBA00009810"/>
    </source>
</evidence>
<evidence type="ECO:0000259" key="14">
    <source>
        <dbReference type="Pfam" id="PF00593"/>
    </source>
</evidence>
<dbReference type="Proteomes" id="UP001595791">
    <property type="component" value="Unassembled WGS sequence"/>
</dbReference>
<dbReference type="Gene3D" id="2.170.130.10">
    <property type="entry name" value="TonB-dependent receptor, plug domain"/>
    <property type="match status" value="1"/>
</dbReference>
<dbReference type="SUPFAM" id="SSF56935">
    <property type="entry name" value="Porins"/>
    <property type="match status" value="1"/>
</dbReference>
<dbReference type="Gene3D" id="2.40.170.20">
    <property type="entry name" value="TonB-dependent receptor, beta-barrel domain"/>
    <property type="match status" value="1"/>
</dbReference>
<evidence type="ECO:0000256" key="12">
    <source>
        <dbReference type="SAM" id="MobiDB-lite"/>
    </source>
</evidence>
<keyword evidence="8 16" id="KW-0675">Receptor</keyword>
<evidence type="ECO:0000256" key="11">
    <source>
        <dbReference type="RuleBase" id="RU003357"/>
    </source>
</evidence>
<evidence type="ECO:0000256" key="4">
    <source>
        <dbReference type="ARBA" id="ARBA00022452"/>
    </source>
</evidence>
<evidence type="ECO:0000313" key="16">
    <source>
        <dbReference type="EMBL" id="MFC4159852.1"/>
    </source>
</evidence>
<reference evidence="17" key="1">
    <citation type="journal article" date="2019" name="Int. J. Syst. Evol. Microbiol.">
        <title>The Global Catalogue of Microorganisms (GCM) 10K type strain sequencing project: providing services to taxonomists for standard genome sequencing and annotation.</title>
        <authorList>
            <consortium name="The Broad Institute Genomics Platform"/>
            <consortium name="The Broad Institute Genome Sequencing Center for Infectious Disease"/>
            <person name="Wu L."/>
            <person name="Ma J."/>
        </authorList>
    </citation>
    <scope>NUCLEOTIDE SEQUENCE [LARGE SCALE GENOMIC DNA]</scope>
    <source>
        <strain evidence="17">LMG 29894</strain>
    </source>
</reference>
<dbReference type="InterPro" id="IPR036942">
    <property type="entry name" value="Beta-barrel_TonB_sf"/>
</dbReference>
<organism evidence="16 17">
    <name type="scientific">Chitinimonas lacunae</name>
    <dbReference type="NCBI Taxonomy" id="1963018"/>
    <lineage>
        <taxon>Bacteria</taxon>
        <taxon>Pseudomonadati</taxon>
        <taxon>Pseudomonadota</taxon>
        <taxon>Betaproteobacteria</taxon>
        <taxon>Neisseriales</taxon>
        <taxon>Chitinibacteraceae</taxon>
        <taxon>Chitinimonas</taxon>
    </lineage>
</organism>
<accession>A0ABV8MQ91</accession>
<dbReference type="EMBL" id="JBHSBU010000001">
    <property type="protein sequence ID" value="MFC4159852.1"/>
    <property type="molecule type" value="Genomic_DNA"/>
</dbReference>
<keyword evidence="5 10" id="KW-0812">Transmembrane</keyword>
<dbReference type="InterPro" id="IPR039426">
    <property type="entry name" value="TonB-dep_rcpt-like"/>
</dbReference>
<feature type="compositionally biased region" description="Basic and acidic residues" evidence="12">
    <location>
        <begin position="220"/>
        <end position="238"/>
    </location>
</feature>
<proteinExistence type="inferred from homology"/>
<feature type="signal peptide" evidence="13">
    <location>
        <begin position="1"/>
        <end position="19"/>
    </location>
</feature>
<protein>
    <submittedName>
        <fullName evidence="16">TonB-dependent receptor</fullName>
    </submittedName>
</protein>
<dbReference type="InterPro" id="IPR000531">
    <property type="entry name" value="Beta-barrel_TonB"/>
</dbReference>
<keyword evidence="13" id="KW-0732">Signal</keyword>
<evidence type="ECO:0000256" key="5">
    <source>
        <dbReference type="ARBA" id="ARBA00022692"/>
    </source>
</evidence>
<comment type="caution">
    <text evidence="16">The sequence shown here is derived from an EMBL/GenBank/DDBJ whole genome shotgun (WGS) entry which is preliminary data.</text>
</comment>
<evidence type="ECO:0000256" key="6">
    <source>
        <dbReference type="ARBA" id="ARBA00023077"/>
    </source>
</evidence>
<dbReference type="PROSITE" id="PS52016">
    <property type="entry name" value="TONB_DEPENDENT_REC_3"/>
    <property type="match status" value="1"/>
</dbReference>
<evidence type="ECO:0000256" key="7">
    <source>
        <dbReference type="ARBA" id="ARBA00023136"/>
    </source>
</evidence>
<evidence type="ECO:0000256" key="3">
    <source>
        <dbReference type="ARBA" id="ARBA00022448"/>
    </source>
</evidence>
<dbReference type="InterPro" id="IPR037066">
    <property type="entry name" value="Plug_dom_sf"/>
</dbReference>
<evidence type="ECO:0000256" key="13">
    <source>
        <dbReference type="SAM" id="SignalP"/>
    </source>
</evidence>
<evidence type="ECO:0000313" key="17">
    <source>
        <dbReference type="Proteomes" id="UP001595791"/>
    </source>
</evidence>
<dbReference type="Pfam" id="PF00593">
    <property type="entry name" value="TonB_dep_Rec_b-barrel"/>
    <property type="match status" value="1"/>
</dbReference>
<feature type="region of interest" description="Disordered" evidence="12">
    <location>
        <begin position="220"/>
        <end position="247"/>
    </location>
</feature>
<evidence type="ECO:0000256" key="8">
    <source>
        <dbReference type="ARBA" id="ARBA00023170"/>
    </source>
</evidence>
<keyword evidence="9 10" id="KW-0998">Cell outer membrane</keyword>
<keyword evidence="7 10" id="KW-0472">Membrane</keyword>
<gene>
    <name evidence="16" type="ORF">ACFOW7_10890</name>
</gene>
<dbReference type="CDD" id="cd01347">
    <property type="entry name" value="ligand_gated_channel"/>
    <property type="match status" value="1"/>
</dbReference>
<evidence type="ECO:0000259" key="15">
    <source>
        <dbReference type="Pfam" id="PF07715"/>
    </source>
</evidence>
<dbReference type="RefSeq" id="WP_378164052.1">
    <property type="nucleotide sequence ID" value="NZ_JBHSBU010000001.1"/>
</dbReference>
<keyword evidence="3 10" id="KW-0813">Transport</keyword>
<sequence length="881" mass="95870">MTKTALAVAAIGVGFNVCAAEPAQGERVEVVGTSIKRVAKEGAVPVITVKREEIERSGAQTVADVLQALTANAGSFGDQTAAISDSASFSSVSMRGLGASSTLVLLNGRRIAVASFDSSGGNFVDLNTLPLGAIERIEVLKDGASAIYGSDAIAGVINVVTKRNYKGLEAKGGYRQSDRGDGKEYSATLAGGLGDLANDGYNLLVSFDYLNREAIRQSDRSWSRSADQRSRNGADRRSSTGFPVSYAKYDPRHPNAPIVFQPAADCPADRQVASGSNVFCRFDFNSYQDLQPESERYSAFAAFTKTLTANANLFVEGSFSNAKTKSRLAPSPLTADQELSPDGTFRYLINPDAATNPFRGSGAYALVRYRPLEAGGRIADFDTNTYRLLGGVKGTVSDWDYELVAGYSGSETDQRQNGYYDAAKFREALATGRLDPFKTNSAEVVNSILVGPMLNQGKSTSKYLNGKVSGEIAELPAGPLGMAVGFEVRRDEIENTPDANLRAGNVFAVAKDSGANGRQNVDSLFAELNVPLLKQVEMQLAVRGDRYRYGGRSVSKASPKIALRYQPSSNLLLRASYNEAFHAPSLFQLYKQSESFDFIEDPLRCPFTDSPQDCGGAQFKTQVRGNPELEPETAKSYNLGLVFEPVRNFSVGIDYFRIEKKNAIERLDGRNIVAKFPSNTEFVRRLPDEVLANGMRIPGAVTEVYDRYSNLGMIKTDGFDFDLKLSTALGSAGKFTFGSSTTYVRSFKKALMNPLTKEAYPLEEYVDLIDYPRIRSNMSFGLDSGRWESNLVVNYMDSYEDNDTPADVSDDNRRVSSFTTVDMQLVFKGIKNTRIALGAKNLFDREPPSIVTGSTASGGFNGNLIDGRGRMLYLTGSYTFY</sequence>
<evidence type="ECO:0000256" key="1">
    <source>
        <dbReference type="ARBA" id="ARBA00004571"/>
    </source>
</evidence>
<dbReference type="InterPro" id="IPR012910">
    <property type="entry name" value="Plug_dom"/>
</dbReference>
<comment type="similarity">
    <text evidence="2 10 11">Belongs to the TonB-dependent receptor family.</text>
</comment>
<dbReference type="PANTHER" id="PTHR47234">
    <property type="match status" value="1"/>
</dbReference>
<evidence type="ECO:0000256" key="9">
    <source>
        <dbReference type="ARBA" id="ARBA00023237"/>
    </source>
</evidence>
<keyword evidence="4 10" id="KW-1134">Transmembrane beta strand</keyword>
<feature type="domain" description="TonB-dependent receptor plug" evidence="15">
    <location>
        <begin position="41"/>
        <end position="156"/>
    </location>
</feature>
<name>A0ABV8MQ91_9NEIS</name>
<evidence type="ECO:0000256" key="10">
    <source>
        <dbReference type="PROSITE-ProRule" id="PRU01360"/>
    </source>
</evidence>
<feature type="chain" id="PRO_5045888296" evidence="13">
    <location>
        <begin position="20"/>
        <end position="881"/>
    </location>
</feature>
<dbReference type="PANTHER" id="PTHR47234:SF2">
    <property type="entry name" value="TONB-DEPENDENT RECEPTOR"/>
    <property type="match status" value="1"/>
</dbReference>
<comment type="subcellular location">
    <subcellularLocation>
        <location evidence="1 10">Cell outer membrane</location>
        <topology evidence="1 10">Multi-pass membrane protein</topology>
    </subcellularLocation>
</comment>